<keyword evidence="1" id="KW-0472">Membrane</keyword>
<keyword evidence="1" id="KW-1133">Transmembrane helix</keyword>
<dbReference type="Proteomes" id="UP000054804">
    <property type="component" value="Unassembled WGS sequence"/>
</dbReference>
<feature type="transmembrane region" description="Helical" evidence="1">
    <location>
        <begin position="45"/>
        <end position="62"/>
    </location>
</feature>
<organism evidence="2 3">
    <name type="scientific">Streptomyces silvensis</name>
    <dbReference type="NCBI Taxonomy" id="1765722"/>
    <lineage>
        <taxon>Bacteria</taxon>
        <taxon>Bacillati</taxon>
        <taxon>Actinomycetota</taxon>
        <taxon>Actinomycetes</taxon>
        <taxon>Kitasatosporales</taxon>
        <taxon>Streptomycetaceae</taxon>
        <taxon>Streptomyces</taxon>
    </lineage>
</organism>
<gene>
    <name evidence="2" type="ORF">AT728_11325</name>
</gene>
<proteinExistence type="predicted"/>
<keyword evidence="1" id="KW-0812">Transmembrane</keyword>
<dbReference type="STRING" id="1765722.AT728_11325"/>
<keyword evidence="3" id="KW-1185">Reference proteome</keyword>
<dbReference type="OrthoDB" id="4319383at2"/>
<protein>
    <submittedName>
        <fullName evidence="2">Uncharacterized protein</fullName>
    </submittedName>
</protein>
<dbReference type="RefSeq" id="WP_058849216.1">
    <property type="nucleotide sequence ID" value="NZ_LOCL01000038.1"/>
</dbReference>
<name>A0A0W7X0P5_9ACTN</name>
<evidence type="ECO:0000313" key="2">
    <source>
        <dbReference type="EMBL" id="KUF16398.1"/>
    </source>
</evidence>
<evidence type="ECO:0000256" key="1">
    <source>
        <dbReference type="SAM" id="Phobius"/>
    </source>
</evidence>
<accession>A0A0W7X0P5</accession>
<dbReference type="AlphaFoldDB" id="A0A0W7X0P5"/>
<evidence type="ECO:0000313" key="3">
    <source>
        <dbReference type="Proteomes" id="UP000054804"/>
    </source>
</evidence>
<dbReference type="EMBL" id="LOCL01000038">
    <property type="protein sequence ID" value="KUF16398.1"/>
    <property type="molecule type" value="Genomic_DNA"/>
</dbReference>
<sequence length="68" mass="7380">MKQMLEYLGVLLLIQGVVSLTSELTGRLRGWGVVHRIAIADGHELYLSIALIALAIAVFAAAESRRFG</sequence>
<reference evidence="2 3" key="1">
    <citation type="submission" date="2015-12" db="EMBL/GenBank/DDBJ databases">
        <title>Draft genome sequence of Streptomyces silvensis ATCC 53525, a producer of novel hormone antagonists.</title>
        <authorList>
            <person name="Johnston C.W."/>
            <person name="Li Y."/>
            <person name="Magarvey N.A."/>
        </authorList>
    </citation>
    <scope>NUCLEOTIDE SEQUENCE [LARGE SCALE GENOMIC DNA]</scope>
    <source>
        <strain evidence="2 3">ATCC 53525</strain>
    </source>
</reference>
<comment type="caution">
    <text evidence="2">The sequence shown here is derived from an EMBL/GenBank/DDBJ whole genome shotgun (WGS) entry which is preliminary data.</text>
</comment>